<dbReference type="InterPro" id="IPR056884">
    <property type="entry name" value="NPHP3-like_N"/>
</dbReference>
<dbReference type="Gene3D" id="2.130.10.10">
    <property type="entry name" value="YVTN repeat-like/Quinoprotein amine dehydrogenase"/>
    <property type="match status" value="1"/>
</dbReference>
<dbReference type="PANTHER" id="PTHR10039:SF16">
    <property type="entry name" value="GPI INOSITOL-DEACYLASE"/>
    <property type="match status" value="1"/>
</dbReference>
<dbReference type="Proteomes" id="UP000053424">
    <property type="component" value="Unassembled WGS sequence"/>
</dbReference>
<dbReference type="SMART" id="SM00320">
    <property type="entry name" value="WD40"/>
    <property type="match status" value="2"/>
</dbReference>
<sequence length="982" mass="108718">MSSAQNNKQPSKIKKKMKRFIGKIDSLFFSSIGRASSPDVASNRPSTPLHMDDILGNVAANPSLAPQGSTGTDLVTRDPSPMTDSSISMDDGTGTDRRPLLAVNSVTKESLRTAWLGVELLLKKVQGLLDGTPFKAPIAVVNVLIDLGNAVLDNKDALEELVTRTAERLRVVNAALIDEGEEDSRKMLVHFAGRLVEKVLELSKMSERATWKKILENVEDKKKVEGTFKQIDEDTKNFHLKLVLNIDRNTRSVREALARLQLDSWPRSRRAPYNADLEGEATLSRVPCTPGTRTDILKRIYDWALDSSPESPHIFWMTGQAGSGKTTIGYTVAHYFDEGEEVPNVLQASFCCSRQFEDTRRQRLIIPTLVYQLARRSKSFAQALLAADKFDSVDIPSKQLQDLLVGPWEQSSANRPQDLPPYLVVIDALDEIEGRGGSDFLRSLITAVQSGHLQGLKFFVTSRPDPELASLCQSFSSDAICRLYDVAADEVDADIAKYLHAALPALRDEPEITKLVHHAGGLFIYASTAVRYMSPHPDLTKDEQRSLMGKLLGSSSNPKSAEPSKAMILIDTLYRQILSEAFSGLDDELISVRLKILHNLLCTQERVSTSVAAELFSESAGMVNRADSLVRGLHAVLHIENGRVLWYHASFPDFIFTQERFQFAMSGTCLSNRFCSSASHHALLARSCFRIMMSGLRFNICDLPSSYLFDSEVPNLHVEEKIHDALKYSCQYWGQHLVQAALNEQKHLHALVVDFLPSHVLFWIEAMNLLKLSVQCAHILQQVRKCILKHNSDHLILARNITEAGNFATYFVASPAVSSTPHLYISALAMWSQTSAMSEAWKKQFSHIPTLGNVRDNATELTSSVWPFNCLSSAPVKASHTRTDVSQDPETISAPVKACHTRTELSFDPEAIGGLIFSPDGSHIVSGSDDKSVRVWDALTGAELRQLHGHTGFVPSVAFSPDGTHIVSGSWDKSVRILAKII</sequence>
<dbReference type="PANTHER" id="PTHR10039">
    <property type="entry name" value="AMELOGENIN"/>
    <property type="match status" value="1"/>
</dbReference>
<dbReference type="AlphaFoldDB" id="A0A0C3C4K9"/>
<dbReference type="PROSITE" id="PS50082">
    <property type="entry name" value="WD_REPEATS_2"/>
    <property type="match status" value="2"/>
</dbReference>
<feature type="compositionally biased region" description="Polar residues" evidence="3">
    <location>
        <begin position="64"/>
        <end position="73"/>
    </location>
</feature>
<keyword evidence="1" id="KW-0677">Repeat</keyword>
<reference evidence="6" key="2">
    <citation type="submission" date="2015-01" db="EMBL/GenBank/DDBJ databases">
        <title>Evolutionary Origins and Diversification of the Mycorrhizal Mutualists.</title>
        <authorList>
            <consortium name="DOE Joint Genome Institute"/>
            <consortium name="Mycorrhizal Genomics Consortium"/>
            <person name="Kohler A."/>
            <person name="Kuo A."/>
            <person name="Nagy L.G."/>
            <person name="Floudas D."/>
            <person name="Copeland A."/>
            <person name="Barry K.W."/>
            <person name="Cichocki N."/>
            <person name="Veneault-Fourrey C."/>
            <person name="LaButti K."/>
            <person name="Lindquist E.A."/>
            <person name="Lipzen A."/>
            <person name="Lundell T."/>
            <person name="Morin E."/>
            <person name="Murat C."/>
            <person name="Riley R."/>
            <person name="Ohm R."/>
            <person name="Sun H."/>
            <person name="Tunlid A."/>
            <person name="Henrissat B."/>
            <person name="Grigoriev I.V."/>
            <person name="Hibbett D.S."/>
            <person name="Martin F."/>
        </authorList>
    </citation>
    <scope>NUCLEOTIDE SEQUENCE [LARGE SCALE GENOMIC DNA]</scope>
    <source>
        <strain evidence="6">h7</strain>
    </source>
</reference>
<dbReference type="InterPro" id="IPR036322">
    <property type="entry name" value="WD40_repeat_dom_sf"/>
</dbReference>
<evidence type="ECO:0000256" key="3">
    <source>
        <dbReference type="SAM" id="MobiDB-lite"/>
    </source>
</evidence>
<dbReference type="OrthoDB" id="3269932at2759"/>
<dbReference type="InterPro" id="IPR027417">
    <property type="entry name" value="P-loop_NTPase"/>
</dbReference>
<keyword evidence="2" id="KW-0853">WD repeat</keyword>
<dbReference type="PROSITE" id="PS50294">
    <property type="entry name" value="WD_REPEATS_REGION"/>
    <property type="match status" value="2"/>
</dbReference>
<protein>
    <recommendedName>
        <fullName evidence="4">Nephrocystin 3-like N-terminal domain-containing protein</fullName>
    </recommendedName>
</protein>
<evidence type="ECO:0000256" key="2">
    <source>
        <dbReference type="PROSITE-ProRule" id="PRU00221"/>
    </source>
</evidence>
<proteinExistence type="predicted"/>
<evidence type="ECO:0000259" key="4">
    <source>
        <dbReference type="Pfam" id="PF24883"/>
    </source>
</evidence>
<dbReference type="SUPFAM" id="SSF50978">
    <property type="entry name" value="WD40 repeat-like"/>
    <property type="match status" value="1"/>
</dbReference>
<dbReference type="Pfam" id="PF24883">
    <property type="entry name" value="NPHP3_N"/>
    <property type="match status" value="1"/>
</dbReference>
<dbReference type="Pfam" id="PF00400">
    <property type="entry name" value="WD40"/>
    <property type="match status" value="2"/>
</dbReference>
<dbReference type="InterPro" id="IPR001680">
    <property type="entry name" value="WD40_rpt"/>
</dbReference>
<dbReference type="STRING" id="686832.A0A0C3C4K9"/>
<evidence type="ECO:0000313" key="6">
    <source>
        <dbReference type="Proteomes" id="UP000053424"/>
    </source>
</evidence>
<organism evidence="5 6">
    <name type="scientific">Hebeloma cylindrosporum</name>
    <dbReference type="NCBI Taxonomy" id="76867"/>
    <lineage>
        <taxon>Eukaryota</taxon>
        <taxon>Fungi</taxon>
        <taxon>Dikarya</taxon>
        <taxon>Basidiomycota</taxon>
        <taxon>Agaricomycotina</taxon>
        <taxon>Agaricomycetes</taxon>
        <taxon>Agaricomycetidae</taxon>
        <taxon>Agaricales</taxon>
        <taxon>Agaricineae</taxon>
        <taxon>Hymenogastraceae</taxon>
        <taxon>Hebeloma</taxon>
    </lineage>
</organism>
<dbReference type="InterPro" id="IPR015943">
    <property type="entry name" value="WD40/YVTN_repeat-like_dom_sf"/>
</dbReference>
<dbReference type="HOGENOM" id="CLU_000288_6_3_1"/>
<dbReference type="Gene3D" id="3.40.50.300">
    <property type="entry name" value="P-loop containing nucleotide triphosphate hydrolases"/>
    <property type="match status" value="1"/>
</dbReference>
<name>A0A0C3C4K9_HEBCY</name>
<dbReference type="InterPro" id="IPR059179">
    <property type="entry name" value="MLKL-like_MCAfunc"/>
</dbReference>
<reference evidence="5 6" key="1">
    <citation type="submission" date="2014-04" db="EMBL/GenBank/DDBJ databases">
        <authorList>
            <consortium name="DOE Joint Genome Institute"/>
            <person name="Kuo A."/>
            <person name="Gay G."/>
            <person name="Dore J."/>
            <person name="Kohler A."/>
            <person name="Nagy L.G."/>
            <person name="Floudas D."/>
            <person name="Copeland A."/>
            <person name="Barry K.W."/>
            <person name="Cichocki N."/>
            <person name="Veneault-Fourrey C."/>
            <person name="LaButti K."/>
            <person name="Lindquist E.A."/>
            <person name="Lipzen A."/>
            <person name="Lundell T."/>
            <person name="Morin E."/>
            <person name="Murat C."/>
            <person name="Sun H."/>
            <person name="Tunlid A."/>
            <person name="Henrissat B."/>
            <person name="Grigoriev I.V."/>
            <person name="Hibbett D.S."/>
            <person name="Martin F."/>
            <person name="Nordberg H.P."/>
            <person name="Cantor M.N."/>
            <person name="Hua S.X."/>
        </authorList>
    </citation>
    <scope>NUCLEOTIDE SEQUENCE [LARGE SCALE GENOMIC DNA]</scope>
    <source>
        <strain evidence="6">h7</strain>
    </source>
</reference>
<gene>
    <name evidence="5" type="ORF">M413DRAFT_30083</name>
</gene>
<dbReference type="CDD" id="cd21037">
    <property type="entry name" value="MLKL_NTD"/>
    <property type="match status" value="1"/>
</dbReference>
<feature type="repeat" description="WD" evidence="2">
    <location>
        <begin position="905"/>
        <end position="946"/>
    </location>
</feature>
<keyword evidence="6" id="KW-1185">Reference proteome</keyword>
<feature type="repeat" description="WD" evidence="2">
    <location>
        <begin position="947"/>
        <end position="977"/>
    </location>
</feature>
<dbReference type="EMBL" id="KN831790">
    <property type="protein sequence ID" value="KIM38536.1"/>
    <property type="molecule type" value="Genomic_DNA"/>
</dbReference>
<feature type="domain" description="Nephrocystin 3-like N-terminal" evidence="4">
    <location>
        <begin position="292"/>
        <end position="463"/>
    </location>
</feature>
<accession>A0A0C3C4K9</accession>
<evidence type="ECO:0000256" key="1">
    <source>
        <dbReference type="ARBA" id="ARBA00022737"/>
    </source>
</evidence>
<feature type="region of interest" description="Disordered" evidence="3">
    <location>
        <begin position="60"/>
        <end position="98"/>
    </location>
</feature>
<dbReference type="SUPFAM" id="SSF52540">
    <property type="entry name" value="P-loop containing nucleoside triphosphate hydrolases"/>
    <property type="match status" value="1"/>
</dbReference>
<evidence type="ECO:0000313" key="5">
    <source>
        <dbReference type="EMBL" id="KIM38536.1"/>
    </source>
</evidence>